<dbReference type="Gene3D" id="3.40.50.2000">
    <property type="entry name" value="Glycogen Phosphorylase B"/>
    <property type="match status" value="2"/>
</dbReference>
<dbReference type="GO" id="GO:0035251">
    <property type="term" value="F:UDP-glucosyltransferase activity"/>
    <property type="evidence" value="ECO:0007669"/>
    <property type="project" value="TreeGrafter"/>
</dbReference>
<sequence>MMGVGGEVRYHNTQSASVVMLLCPKWRELPRMLGENFGDVGITRVDLQEGFTATFSNGVLKKIMRKEMMKVVVAAGIEDWVVVFVSQRDMLVLAELHGLVQLPVGGLVPFREISGSDDFRLHEVAAKLFPATHSPFHLVQQPGTIGGGETKELTGARGVKLSNLFGYESDDVAERLQLLCLTSSALLKFSEHCQVFLSLSEFLYFSFLCLNIYFFSLLTQKSPPPNPPPAPPPAPPHGASSTILATPSTTPLFQKSITCDQKLGLPISIHTLSADVPQSDIFVGPFLDTSALLKPLRQLLLQRRPHCIVVNMFHRWAGEVVYELGIPRILFNGIGCFALYVQENFRHVVFESVSSDSEPFLVPNIPDRIEMTMSQLPPFLRNPYEIPERVRGMKQLEEKSFGTLINNFYDLEPTYVDLIKSKWGNKAWIVGPVSFCNKTKEDKSKRGKPPTIDEQNCLNWLNSKKPSSVLYASFGSLARLPPEQLMEIAYGLEASEQSFIWVVGNRGERAFNLPKDIQLAQRIRGERA</sequence>
<organism evidence="3 4">
    <name type="scientific">Vigna radiata var. radiata</name>
    <name type="common">Mung bean</name>
    <name type="synonym">Phaseolus aureus</name>
    <dbReference type="NCBI Taxonomy" id="3916"/>
    <lineage>
        <taxon>Eukaryota</taxon>
        <taxon>Viridiplantae</taxon>
        <taxon>Streptophyta</taxon>
        <taxon>Embryophyta</taxon>
        <taxon>Tracheophyta</taxon>
        <taxon>Spermatophyta</taxon>
        <taxon>Magnoliopsida</taxon>
        <taxon>eudicotyledons</taxon>
        <taxon>Gunneridae</taxon>
        <taxon>Pentapetalae</taxon>
        <taxon>rosids</taxon>
        <taxon>fabids</taxon>
        <taxon>Fabales</taxon>
        <taxon>Fabaceae</taxon>
        <taxon>Papilionoideae</taxon>
        <taxon>50 kb inversion clade</taxon>
        <taxon>NPAAA clade</taxon>
        <taxon>indigoferoid/millettioid clade</taxon>
        <taxon>Phaseoleae</taxon>
        <taxon>Vigna</taxon>
    </lineage>
</organism>
<dbReference type="PANTHER" id="PTHR48047:SF81">
    <property type="entry name" value="GLYCOSYLTRANSFERASE"/>
    <property type="match status" value="1"/>
</dbReference>
<gene>
    <name evidence="4" type="primary">LOC106757431</name>
</gene>
<evidence type="ECO:0000256" key="1">
    <source>
        <dbReference type="ARBA" id="ARBA00009995"/>
    </source>
</evidence>
<evidence type="ECO:0000313" key="4">
    <source>
        <dbReference type="RefSeq" id="XP_022635099.1"/>
    </source>
</evidence>
<keyword evidence="2" id="KW-0808">Transferase</keyword>
<keyword evidence="3" id="KW-1185">Reference proteome</keyword>
<dbReference type="STRING" id="3916.A0A3Q0EXD8"/>
<dbReference type="Proteomes" id="UP000087766">
    <property type="component" value="Chromosome 1"/>
</dbReference>
<dbReference type="RefSeq" id="XP_022635099.1">
    <property type="nucleotide sequence ID" value="XM_022779378.1"/>
</dbReference>
<protein>
    <submittedName>
        <fullName evidence="4">Abscisate beta-glucosyltransferase-like</fullName>
    </submittedName>
</protein>
<reference evidence="3" key="1">
    <citation type="journal article" date="2014" name="Nat. Commun.">
        <title>Genome sequence of mungbean and insights into evolution within Vigna species.</title>
        <authorList>
            <person name="Kang Y.J."/>
            <person name="Kim S.K."/>
            <person name="Kim M.Y."/>
            <person name="Lestari P."/>
            <person name="Kim K.H."/>
            <person name="Ha B.K."/>
            <person name="Jun T.H."/>
            <person name="Hwang W.J."/>
            <person name="Lee T."/>
            <person name="Lee J."/>
            <person name="Shim S."/>
            <person name="Yoon M.Y."/>
            <person name="Jang Y.E."/>
            <person name="Han K.S."/>
            <person name="Taeprayoon P."/>
            <person name="Yoon N."/>
            <person name="Somta P."/>
            <person name="Tanya P."/>
            <person name="Kim K.S."/>
            <person name="Gwag J.G."/>
            <person name="Moon J.K."/>
            <person name="Lee Y.H."/>
            <person name="Park B.S."/>
            <person name="Bombarely A."/>
            <person name="Doyle J.J."/>
            <person name="Jackson S.A."/>
            <person name="Schafleitner R."/>
            <person name="Srinives P."/>
            <person name="Varshney R.K."/>
            <person name="Lee S.H."/>
        </authorList>
    </citation>
    <scope>NUCLEOTIDE SEQUENCE [LARGE SCALE GENOMIC DNA]</scope>
    <source>
        <strain evidence="3">cv. VC1973A</strain>
    </source>
</reference>
<dbReference type="KEGG" id="vra:106757431"/>
<evidence type="ECO:0000313" key="3">
    <source>
        <dbReference type="Proteomes" id="UP000087766"/>
    </source>
</evidence>
<keyword evidence="2" id="KW-0328">Glycosyltransferase</keyword>
<evidence type="ECO:0000256" key="2">
    <source>
        <dbReference type="ARBA" id="ARBA00022676"/>
    </source>
</evidence>
<dbReference type="SUPFAM" id="SSF53756">
    <property type="entry name" value="UDP-Glycosyltransferase/glycogen phosphorylase"/>
    <property type="match status" value="1"/>
</dbReference>
<reference evidence="4" key="2">
    <citation type="submission" date="2025-08" db="UniProtKB">
        <authorList>
            <consortium name="RefSeq"/>
        </authorList>
    </citation>
    <scope>IDENTIFICATION</scope>
    <source>
        <tissue evidence="4">Leaf</tissue>
    </source>
</reference>
<accession>A0A3Q0EXD8</accession>
<dbReference type="AlphaFoldDB" id="A0A3Q0EXD8"/>
<comment type="similarity">
    <text evidence="1">Belongs to the UDP-glycosyltransferase family.</text>
</comment>
<dbReference type="GeneID" id="106757431"/>
<dbReference type="OrthoDB" id="5835829at2759"/>
<dbReference type="PANTHER" id="PTHR48047">
    <property type="entry name" value="GLYCOSYLTRANSFERASE"/>
    <property type="match status" value="1"/>
</dbReference>
<proteinExistence type="inferred from homology"/>
<name>A0A3Q0EXD8_VIGRR</name>